<evidence type="ECO:0000256" key="1">
    <source>
        <dbReference type="SAM" id="Phobius"/>
    </source>
</evidence>
<name>A0A1H5N6N4_9MICC</name>
<protein>
    <recommendedName>
        <fullName evidence="4">Alkaline shock response membrane anchor protein AmaP</fullName>
    </recommendedName>
</protein>
<feature type="transmembrane region" description="Helical" evidence="1">
    <location>
        <begin position="12"/>
        <end position="33"/>
    </location>
</feature>
<dbReference type="RefSeq" id="WP_074712594.1">
    <property type="nucleotide sequence ID" value="NZ_FNTV01000001.1"/>
</dbReference>
<proteinExistence type="predicted"/>
<organism evidence="2 3">
    <name type="scientific">Arthrobacter alpinus</name>
    <dbReference type="NCBI Taxonomy" id="656366"/>
    <lineage>
        <taxon>Bacteria</taxon>
        <taxon>Bacillati</taxon>
        <taxon>Actinomycetota</taxon>
        <taxon>Actinomycetes</taxon>
        <taxon>Micrococcales</taxon>
        <taxon>Micrococcaceae</taxon>
        <taxon>Arthrobacter</taxon>
    </lineage>
</organism>
<feature type="transmembrane region" description="Helical" evidence="1">
    <location>
        <begin position="67"/>
        <end position="88"/>
    </location>
</feature>
<evidence type="ECO:0000313" key="2">
    <source>
        <dbReference type="EMBL" id="SEE97120.1"/>
    </source>
</evidence>
<accession>A0A1H5N6N4</accession>
<keyword evidence="1" id="KW-0472">Membrane</keyword>
<keyword evidence="1" id="KW-1133">Transmembrane helix</keyword>
<dbReference type="AlphaFoldDB" id="A0A1H5N6N4"/>
<dbReference type="Proteomes" id="UP000182725">
    <property type="component" value="Unassembled WGS sequence"/>
</dbReference>
<evidence type="ECO:0008006" key="4">
    <source>
        <dbReference type="Google" id="ProtNLM"/>
    </source>
</evidence>
<evidence type="ECO:0000313" key="3">
    <source>
        <dbReference type="Proteomes" id="UP000182725"/>
    </source>
</evidence>
<keyword evidence="1" id="KW-0812">Transmembrane</keyword>
<reference evidence="2 3" key="1">
    <citation type="submission" date="2016-10" db="EMBL/GenBank/DDBJ databases">
        <authorList>
            <person name="de Groot N.N."/>
        </authorList>
    </citation>
    <scope>NUCLEOTIDE SEQUENCE [LARGE SCALE GENOMIC DNA]</scope>
    <source>
        <strain evidence="2 3">DSM 22274</strain>
    </source>
</reference>
<dbReference type="EMBL" id="FNTV01000001">
    <property type="protein sequence ID" value="SEE97120.1"/>
    <property type="molecule type" value="Genomic_DNA"/>
</dbReference>
<sequence length="206" mass="22090">MNGTPRGLNRFLLTLIGLILVAVGGGAVLLATIPAVATWWQRWAGAQVAWLGDYADRSRLLLTSHSWIWLAGAAFFLVVVIVMISWIANQGKGRASTLHDYAGNADDDGAAGAVRLSCSVAEQALKSALLERTDIFGVSVTSYDFRRQTALKVRVLPRPGVAPHEIAAEITDLVSALDELLGLEVPVLLSIGSGARSRFTKAERVR</sequence>
<gene>
    <name evidence="2" type="ORF">SAMN04489740_3424</name>
</gene>